<sequence length="384" mass="41419">MTAGDGNGLERKEELEDNGDCGIDTPGKQKSGVWRKLVLGKFTVPQSGLALRRYTRNHRENGANIETKAEPKAGRGWRQAHGISHLGRSRSHRELRKAFAGGGTFIAVDHESAITTAKSANRTFHLDYFIYETASSVDSGTIRFIDDSDAAVIYSSKGWLSSTNGTNDVKNTHHTSNLNGAWVVVPFEGSDVLSGNNISLSLTTTNAPVNNVLSTFGASALVDGQQAVFVPQPGLPFTLWLSNTLSSGSHQLNLTVSDVHPIEIDYFMVTGSTAPSSVPGAPPAPSTSAQASTRKNLPVPIIVGAVVGAIIILVLAATCVFLWRRSHASVDQRYGGSWLGRWVTRAQIGRESAVLPRPFRLSFRTRRNTQASPPPYRLKYSDGP</sequence>
<accession>A0AAW0B1L5</accession>
<keyword evidence="2" id="KW-1133">Transmembrane helix</keyword>
<reference evidence="3 4" key="1">
    <citation type="journal article" date="2024" name="J Genomics">
        <title>Draft genome sequencing and assembly of Favolaschia claudopus CIRM-BRFM 2984 isolated from oak limbs.</title>
        <authorList>
            <person name="Navarro D."/>
            <person name="Drula E."/>
            <person name="Chaduli D."/>
            <person name="Cazenave R."/>
            <person name="Ahrendt S."/>
            <person name="Wang J."/>
            <person name="Lipzen A."/>
            <person name="Daum C."/>
            <person name="Barry K."/>
            <person name="Grigoriev I.V."/>
            <person name="Favel A."/>
            <person name="Rosso M.N."/>
            <person name="Martin F."/>
        </authorList>
    </citation>
    <scope>NUCLEOTIDE SEQUENCE [LARGE SCALE GENOMIC DNA]</scope>
    <source>
        <strain evidence="3 4">CIRM-BRFM 2984</strain>
    </source>
</reference>
<protein>
    <recommendedName>
        <fullName evidence="5">Transmembrane protein</fullName>
    </recommendedName>
</protein>
<dbReference type="Proteomes" id="UP001362999">
    <property type="component" value="Unassembled WGS sequence"/>
</dbReference>
<keyword evidence="2" id="KW-0472">Membrane</keyword>
<dbReference type="AlphaFoldDB" id="A0AAW0B1L5"/>
<evidence type="ECO:0008006" key="5">
    <source>
        <dbReference type="Google" id="ProtNLM"/>
    </source>
</evidence>
<comment type="caution">
    <text evidence="3">The sequence shown here is derived from an EMBL/GenBank/DDBJ whole genome shotgun (WGS) entry which is preliminary data.</text>
</comment>
<feature type="region of interest" description="Disordered" evidence="1">
    <location>
        <begin position="1"/>
        <end position="27"/>
    </location>
</feature>
<evidence type="ECO:0000256" key="1">
    <source>
        <dbReference type="SAM" id="MobiDB-lite"/>
    </source>
</evidence>
<keyword evidence="2" id="KW-0812">Transmembrane</keyword>
<keyword evidence="4" id="KW-1185">Reference proteome</keyword>
<name>A0AAW0B1L5_9AGAR</name>
<evidence type="ECO:0000313" key="4">
    <source>
        <dbReference type="Proteomes" id="UP001362999"/>
    </source>
</evidence>
<dbReference type="EMBL" id="JAWWNJ010000046">
    <property type="protein sequence ID" value="KAK7018389.1"/>
    <property type="molecule type" value="Genomic_DNA"/>
</dbReference>
<evidence type="ECO:0000313" key="3">
    <source>
        <dbReference type="EMBL" id="KAK7018389.1"/>
    </source>
</evidence>
<evidence type="ECO:0000256" key="2">
    <source>
        <dbReference type="SAM" id="Phobius"/>
    </source>
</evidence>
<feature type="transmembrane region" description="Helical" evidence="2">
    <location>
        <begin position="301"/>
        <end position="323"/>
    </location>
</feature>
<dbReference type="CDD" id="cd12087">
    <property type="entry name" value="TM_EGFR-like"/>
    <property type="match status" value="1"/>
</dbReference>
<proteinExistence type="predicted"/>
<organism evidence="3 4">
    <name type="scientific">Favolaschia claudopus</name>
    <dbReference type="NCBI Taxonomy" id="2862362"/>
    <lineage>
        <taxon>Eukaryota</taxon>
        <taxon>Fungi</taxon>
        <taxon>Dikarya</taxon>
        <taxon>Basidiomycota</taxon>
        <taxon>Agaricomycotina</taxon>
        <taxon>Agaricomycetes</taxon>
        <taxon>Agaricomycetidae</taxon>
        <taxon>Agaricales</taxon>
        <taxon>Marasmiineae</taxon>
        <taxon>Mycenaceae</taxon>
        <taxon>Favolaschia</taxon>
    </lineage>
</organism>
<gene>
    <name evidence="3" type="ORF">R3P38DRAFT_3360157</name>
</gene>